<evidence type="ECO:0000313" key="2">
    <source>
        <dbReference type="WBParaSite" id="nRc.2.0.1.t08129-RA"/>
    </source>
</evidence>
<dbReference type="WBParaSite" id="nRc.2.0.1.t08129-RA">
    <property type="protein sequence ID" value="nRc.2.0.1.t08129-RA"/>
    <property type="gene ID" value="nRc.2.0.1.g08129"/>
</dbReference>
<proteinExistence type="predicted"/>
<evidence type="ECO:0000313" key="1">
    <source>
        <dbReference type="Proteomes" id="UP000887565"/>
    </source>
</evidence>
<keyword evidence="1" id="KW-1185">Reference proteome</keyword>
<dbReference type="AlphaFoldDB" id="A0A915I3X7"/>
<organism evidence="1 2">
    <name type="scientific">Romanomermis culicivorax</name>
    <name type="common">Nematode worm</name>
    <dbReference type="NCBI Taxonomy" id="13658"/>
    <lineage>
        <taxon>Eukaryota</taxon>
        <taxon>Metazoa</taxon>
        <taxon>Ecdysozoa</taxon>
        <taxon>Nematoda</taxon>
        <taxon>Enoplea</taxon>
        <taxon>Dorylaimia</taxon>
        <taxon>Mermithida</taxon>
        <taxon>Mermithoidea</taxon>
        <taxon>Mermithidae</taxon>
        <taxon>Romanomermis</taxon>
    </lineage>
</organism>
<accession>A0A915I3X7</accession>
<sequence length="111" mass="12423">MIPNYDTIITITKWKLNFTDCLQLGVDEGTTYNAGVFVLDARAKAFATRSCARILSNSIRVRALARVEYKRALSLMCVTCTTCAEKPGKNRWAMHCVSAKFPTTEKRCGTH</sequence>
<protein>
    <submittedName>
        <fullName evidence="2">Uncharacterized protein</fullName>
    </submittedName>
</protein>
<reference evidence="2" key="1">
    <citation type="submission" date="2022-11" db="UniProtKB">
        <authorList>
            <consortium name="WormBaseParasite"/>
        </authorList>
    </citation>
    <scope>IDENTIFICATION</scope>
</reference>
<name>A0A915I3X7_ROMCU</name>
<dbReference type="Proteomes" id="UP000887565">
    <property type="component" value="Unplaced"/>
</dbReference>